<evidence type="ECO:0000256" key="1">
    <source>
        <dbReference type="ARBA" id="ARBA00004173"/>
    </source>
</evidence>
<reference evidence="4" key="1">
    <citation type="journal article" date="2023" name="Mol. Phylogenet. Evol.">
        <title>Genome-scale phylogeny and comparative genomics of the fungal order Sordariales.</title>
        <authorList>
            <person name="Hensen N."/>
            <person name="Bonometti L."/>
            <person name="Westerberg I."/>
            <person name="Brannstrom I.O."/>
            <person name="Guillou S."/>
            <person name="Cros-Aarteil S."/>
            <person name="Calhoun S."/>
            <person name="Haridas S."/>
            <person name="Kuo A."/>
            <person name="Mondo S."/>
            <person name="Pangilinan J."/>
            <person name="Riley R."/>
            <person name="LaButti K."/>
            <person name="Andreopoulos B."/>
            <person name="Lipzen A."/>
            <person name="Chen C."/>
            <person name="Yan M."/>
            <person name="Daum C."/>
            <person name="Ng V."/>
            <person name="Clum A."/>
            <person name="Steindorff A."/>
            <person name="Ohm R.A."/>
            <person name="Martin F."/>
            <person name="Silar P."/>
            <person name="Natvig D.O."/>
            <person name="Lalanne C."/>
            <person name="Gautier V."/>
            <person name="Ament-Velasquez S.L."/>
            <person name="Kruys A."/>
            <person name="Hutchinson M.I."/>
            <person name="Powell A.J."/>
            <person name="Barry K."/>
            <person name="Miller A.N."/>
            <person name="Grigoriev I.V."/>
            <person name="Debuchy R."/>
            <person name="Gladieux P."/>
            <person name="Hiltunen Thoren M."/>
            <person name="Johannesson H."/>
        </authorList>
    </citation>
    <scope>NUCLEOTIDE SEQUENCE</scope>
    <source>
        <strain evidence="4">CBS 958.72</strain>
    </source>
</reference>
<dbReference type="InterPro" id="IPR043128">
    <property type="entry name" value="Rev_trsase/Diguanyl_cyclase"/>
</dbReference>
<organism evidence="4 5">
    <name type="scientific">Lasiosphaeria ovina</name>
    <dbReference type="NCBI Taxonomy" id="92902"/>
    <lineage>
        <taxon>Eukaryota</taxon>
        <taxon>Fungi</taxon>
        <taxon>Dikarya</taxon>
        <taxon>Ascomycota</taxon>
        <taxon>Pezizomycotina</taxon>
        <taxon>Sordariomycetes</taxon>
        <taxon>Sordariomycetidae</taxon>
        <taxon>Sordariales</taxon>
        <taxon>Lasiosphaeriaceae</taxon>
        <taxon>Lasiosphaeria</taxon>
    </lineage>
</organism>
<comment type="caution">
    <text evidence="4">The sequence shown here is derived from an EMBL/GenBank/DDBJ whole genome shotgun (WGS) entry which is preliminary data.</text>
</comment>
<gene>
    <name evidence="4" type="ORF">B0T24DRAFT_680261</name>
</gene>
<evidence type="ECO:0000313" key="4">
    <source>
        <dbReference type="EMBL" id="KAK3371142.1"/>
    </source>
</evidence>
<dbReference type="GO" id="GO:0005739">
    <property type="term" value="C:mitochondrion"/>
    <property type="evidence" value="ECO:0007669"/>
    <property type="project" value="UniProtKB-SubCell"/>
</dbReference>
<dbReference type="Gene3D" id="3.30.70.270">
    <property type="match status" value="1"/>
</dbReference>
<dbReference type="EMBL" id="JAULSN010000005">
    <property type="protein sequence ID" value="KAK3371142.1"/>
    <property type="molecule type" value="Genomic_DNA"/>
</dbReference>
<keyword evidence="5" id="KW-1185">Reference proteome</keyword>
<accession>A0AAE0N549</accession>
<name>A0AAE0N549_9PEZI</name>
<protein>
    <submittedName>
        <fullName evidence="4">Uncharacterized protein</fullName>
    </submittedName>
</protein>
<sequence>MSTTADRVTTIKDLKQPTTLADLEKYIGMATFLGKFIPWFAQNIEPLERRKVQLIKDTKATGKMPQGKSGPVRKKFTSTVQFEPTAKEIESSNIIQEQLCKETNLVHHDGRRLTFIKLDTSKQKGFGATDEANEDASELDDMWAYVEILASSSAYLFEDDSVSASDSDTMDLDRISTTSTDFAPKAYENGVLDPVASDVPEDASATQHDVHQSRRTSTQPSEHAL</sequence>
<evidence type="ECO:0000313" key="5">
    <source>
        <dbReference type="Proteomes" id="UP001287356"/>
    </source>
</evidence>
<feature type="region of interest" description="Disordered" evidence="3">
    <location>
        <begin position="179"/>
        <end position="225"/>
    </location>
</feature>
<evidence type="ECO:0000256" key="3">
    <source>
        <dbReference type="SAM" id="MobiDB-lite"/>
    </source>
</evidence>
<dbReference type="Proteomes" id="UP001287356">
    <property type="component" value="Unassembled WGS sequence"/>
</dbReference>
<keyword evidence="2" id="KW-0496">Mitochondrion</keyword>
<feature type="compositionally biased region" description="Polar residues" evidence="3">
    <location>
        <begin position="215"/>
        <end position="225"/>
    </location>
</feature>
<evidence type="ECO:0000256" key="2">
    <source>
        <dbReference type="ARBA" id="ARBA00023128"/>
    </source>
</evidence>
<dbReference type="InterPro" id="IPR043502">
    <property type="entry name" value="DNA/RNA_pol_sf"/>
</dbReference>
<dbReference type="SUPFAM" id="SSF56672">
    <property type="entry name" value="DNA/RNA polymerases"/>
    <property type="match status" value="1"/>
</dbReference>
<proteinExistence type="predicted"/>
<dbReference type="AlphaFoldDB" id="A0AAE0N549"/>
<reference evidence="4" key="2">
    <citation type="submission" date="2023-06" db="EMBL/GenBank/DDBJ databases">
        <authorList>
            <consortium name="Lawrence Berkeley National Laboratory"/>
            <person name="Haridas S."/>
            <person name="Hensen N."/>
            <person name="Bonometti L."/>
            <person name="Westerberg I."/>
            <person name="Brannstrom I.O."/>
            <person name="Guillou S."/>
            <person name="Cros-Aarteil S."/>
            <person name="Calhoun S."/>
            <person name="Kuo A."/>
            <person name="Mondo S."/>
            <person name="Pangilinan J."/>
            <person name="Riley R."/>
            <person name="Labutti K."/>
            <person name="Andreopoulos B."/>
            <person name="Lipzen A."/>
            <person name="Chen C."/>
            <person name="Yanf M."/>
            <person name="Daum C."/>
            <person name="Ng V."/>
            <person name="Clum A."/>
            <person name="Steindorff A."/>
            <person name="Ohm R."/>
            <person name="Martin F."/>
            <person name="Silar P."/>
            <person name="Natvig D."/>
            <person name="Lalanne C."/>
            <person name="Gautier V."/>
            <person name="Ament-Velasquez S.L."/>
            <person name="Kruys A."/>
            <person name="Hutchinson M.I."/>
            <person name="Powell A.J."/>
            <person name="Barry K."/>
            <person name="Miller A.N."/>
            <person name="Grigoriev I.V."/>
            <person name="Debuchy R."/>
            <person name="Gladieux P."/>
            <person name="Thoren M.H."/>
            <person name="Johannesson H."/>
        </authorList>
    </citation>
    <scope>NUCLEOTIDE SEQUENCE</scope>
    <source>
        <strain evidence="4">CBS 958.72</strain>
    </source>
</reference>
<comment type="subcellular location">
    <subcellularLocation>
        <location evidence="1">Mitochondrion</location>
    </subcellularLocation>
</comment>